<dbReference type="AlphaFoldDB" id="A0A1G6YCA2"/>
<proteinExistence type="predicted"/>
<accession>A0A1G6YCA2</accession>
<gene>
    <name evidence="1" type="ORF">SAMN05216270_108221</name>
</gene>
<evidence type="ECO:0000313" key="1">
    <source>
        <dbReference type="EMBL" id="SDD87236.1"/>
    </source>
</evidence>
<dbReference type="STRING" id="58114.SAMN05216270_108221"/>
<dbReference type="Proteomes" id="UP000198949">
    <property type="component" value="Unassembled WGS sequence"/>
</dbReference>
<organism evidence="1 2">
    <name type="scientific">Glycomyces harbinensis</name>
    <dbReference type="NCBI Taxonomy" id="58114"/>
    <lineage>
        <taxon>Bacteria</taxon>
        <taxon>Bacillati</taxon>
        <taxon>Actinomycetota</taxon>
        <taxon>Actinomycetes</taxon>
        <taxon>Glycomycetales</taxon>
        <taxon>Glycomycetaceae</taxon>
        <taxon>Glycomyces</taxon>
    </lineage>
</organism>
<name>A0A1G6YCA2_9ACTN</name>
<dbReference type="RefSeq" id="WP_091036766.1">
    <property type="nucleotide sequence ID" value="NZ_FNAD01000008.1"/>
</dbReference>
<sequence>MSTYTDAELRQLTITLADALCEHLAGNWRRTESPPAHAALTREGCELHLWGYEQRGIAHLTVQAQLPEGWGAVESVTPPEFALRADRDTESIAIDIARLVLPLHAEAAERVDTALKTEARRQAVSGSVTDHFLERMPGAVPDPHRPGIAVSSAGPAPFTSTLLVRQDGATADLHLRDLPVEFVRGLVDLTASLLVGEPEPPAAADQAVDALADAITAFASARKGIGLVTLLHETTLNIQILSRIASKQLPSPEDRDRLEELADELVDELRRLYRQHRDNDQSPAA</sequence>
<dbReference type="OrthoDB" id="5188636at2"/>
<dbReference type="EMBL" id="FNAD01000008">
    <property type="protein sequence ID" value="SDD87236.1"/>
    <property type="molecule type" value="Genomic_DNA"/>
</dbReference>
<reference evidence="2" key="1">
    <citation type="submission" date="2016-10" db="EMBL/GenBank/DDBJ databases">
        <authorList>
            <person name="Varghese N."/>
            <person name="Submissions S."/>
        </authorList>
    </citation>
    <scope>NUCLEOTIDE SEQUENCE [LARGE SCALE GENOMIC DNA]</scope>
    <source>
        <strain evidence="2">CGMCC 4.3516</strain>
    </source>
</reference>
<keyword evidence="2" id="KW-1185">Reference proteome</keyword>
<protein>
    <submittedName>
        <fullName evidence="1">Uncharacterized protein</fullName>
    </submittedName>
</protein>
<evidence type="ECO:0000313" key="2">
    <source>
        <dbReference type="Proteomes" id="UP000198949"/>
    </source>
</evidence>